<evidence type="ECO:0000313" key="2">
    <source>
        <dbReference type="EMBL" id="THU70801.1"/>
    </source>
</evidence>
<evidence type="ECO:0000313" key="3">
    <source>
        <dbReference type="Proteomes" id="UP000317650"/>
    </source>
</evidence>
<evidence type="ECO:0000256" key="1">
    <source>
        <dbReference type="SAM" id="MobiDB-lite"/>
    </source>
</evidence>
<name>A0A4S8K779_MUSBA</name>
<dbReference type="AlphaFoldDB" id="A0A4S8K779"/>
<reference evidence="2 3" key="1">
    <citation type="journal article" date="2019" name="Nat. Plants">
        <title>Genome sequencing of Musa balbisiana reveals subgenome evolution and function divergence in polyploid bananas.</title>
        <authorList>
            <person name="Yao X."/>
        </authorList>
    </citation>
    <scope>NUCLEOTIDE SEQUENCE [LARGE SCALE GENOMIC DNA]</scope>
    <source>
        <strain evidence="3">cv. DH-PKW</strain>
        <tissue evidence="2">Leaves</tissue>
    </source>
</reference>
<comment type="caution">
    <text evidence="2">The sequence shown here is derived from an EMBL/GenBank/DDBJ whole genome shotgun (WGS) entry which is preliminary data.</text>
</comment>
<proteinExistence type="predicted"/>
<dbReference type="EMBL" id="PYDT01000002">
    <property type="protein sequence ID" value="THU70801.1"/>
    <property type="molecule type" value="Genomic_DNA"/>
</dbReference>
<feature type="region of interest" description="Disordered" evidence="1">
    <location>
        <begin position="1"/>
        <end position="26"/>
    </location>
</feature>
<organism evidence="2 3">
    <name type="scientific">Musa balbisiana</name>
    <name type="common">Banana</name>
    <dbReference type="NCBI Taxonomy" id="52838"/>
    <lineage>
        <taxon>Eukaryota</taxon>
        <taxon>Viridiplantae</taxon>
        <taxon>Streptophyta</taxon>
        <taxon>Embryophyta</taxon>
        <taxon>Tracheophyta</taxon>
        <taxon>Spermatophyta</taxon>
        <taxon>Magnoliopsida</taxon>
        <taxon>Liliopsida</taxon>
        <taxon>Zingiberales</taxon>
        <taxon>Musaceae</taxon>
        <taxon>Musa</taxon>
    </lineage>
</organism>
<gene>
    <name evidence="2" type="ORF">C4D60_Mb08t28830</name>
</gene>
<dbReference type="Proteomes" id="UP000317650">
    <property type="component" value="Chromosome 8"/>
</dbReference>
<accession>A0A4S8K779</accession>
<sequence>MRAGARSPRRPCLRFAASNPSSDAPPPSFEFNPFAPSAVPQIIAYDDHLMIQLCSTAPCEDALNQSNTKEYWKRAVQTSEQQKNVIFKAMFMSKRIMKERAVQTLE</sequence>
<protein>
    <submittedName>
        <fullName evidence="2">Uncharacterized protein</fullName>
    </submittedName>
</protein>
<keyword evidence="3" id="KW-1185">Reference proteome</keyword>